<dbReference type="EMBL" id="LR796554">
    <property type="protein sequence ID" value="CAB4152102.1"/>
    <property type="molecule type" value="Genomic_DNA"/>
</dbReference>
<evidence type="ECO:0000313" key="2">
    <source>
        <dbReference type="EMBL" id="CAB4152102.1"/>
    </source>
</evidence>
<proteinExistence type="predicted"/>
<accession>A0A6J5N0F4</accession>
<name>A0A6J5N0F4_9CAUD</name>
<reference evidence="2" key="1">
    <citation type="submission" date="2020-04" db="EMBL/GenBank/DDBJ databases">
        <authorList>
            <person name="Chiriac C."/>
            <person name="Salcher M."/>
            <person name="Ghai R."/>
            <person name="Kavagutti S V."/>
        </authorList>
    </citation>
    <scope>NUCLEOTIDE SEQUENCE</scope>
</reference>
<organism evidence="2">
    <name type="scientific">uncultured Caudovirales phage</name>
    <dbReference type="NCBI Taxonomy" id="2100421"/>
    <lineage>
        <taxon>Viruses</taxon>
        <taxon>Duplodnaviria</taxon>
        <taxon>Heunggongvirae</taxon>
        <taxon>Uroviricota</taxon>
        <taxon>Caudoviricetes</taxon>
        <taxon>Peduoviridae</taxon>
        <taxon>Maltschvirus</taxon>
        <taxon>Maltschvirus maltsch</taxon>
    </lineage>
</organism>
<evidence type="ECO:0000313" key="1">
    <source>
        <dbReference type="EMBL" id="CAB4136398.1"/>
    </source>
</evidence>
<dbReference type="EMBL" id="LR796322">
    <property type="protein sequence ID" value="CAB4136398.1"/>
    <property type="molecule type" value="Genomic_DNA"/>
</dbReference>
<sequence>MENLFQIRLKKFLQQIEKEFRLVGIYYKKSKFACYSDGLFTYKLKHQNTIFEISFIADDTLLDKLTCKELLELKRIEFYQVRIFSDNMELISDLSVVKDLPSQEDDE</sequence>
<protein>
    <submittedName>
        <fullName evidence="2">Uncharacterized protein</fullName>
    </submittedName>
</protein>
<gene>
    <name evidence="1" type="ORF">UFOVP304_24</name>
    <name evidence="2" type="ORF">UFOVP584_51</name>
</gene>